<accession>A0A0F8W0H7</accession>
<gene>
    <name evidence="1" type="ORF">LCGC14_2581340</name>
</gene>
<dbReference type="EMBL" id="LAZR01070381">
    <property type="protein sequence ID" value="KKK41675.1"/>
    <property type="molecule type" value="Genomic_DNA"/>
</dbReference>
<dbReference type="AlphaFoldDB" id="A0A0F8W0H7"/>
<organism evidence="1">
    <name type="scientific">marine sediment metagenome</name>
    <dbReference type="NCBI Taxonomy" id="412755"/>
    <lineage>
        <taxon>unclassified sequences</taxon>
        <taxon>metagenomes</taxon>
        <taxon>ecological metagenomes</taxon>
    </lineage>
</organism>
<proteinExistence type="predicted"/>
<reference evidence="1" key="1">
    <citation type="journal article" date="2015" name="Nature">
        <title>Complex archaea that bridge the gap between prokaryotes and eukaryotes.</title>
        <authorList>
            <person name="Spang A."/>
            <person name="Saw J.H."/>
            <person name="Jorgensen S.L."/>
            <person name="Zaremba-Niedzwiedzka K."/>
            <person name="Martijn J."/>
            <person name="Lind A.E."/>
            <person name="van Eijk R."/>
            <person name="Schleper C."/>
            <person name="Guy L."/>
            <person name="Ettema T.J."/>
        </authorList>
    </citation>
    <scope>NUCLEOTIDE SEQUENCE</scope>
</reference>
<protein>
    <submittedName>
        <fullName evidence="1">Uncharacterized protein</fullName>
    </submittedName>
</protein>
<evidence type="ECO:0000313" key="1">
    <source>
        <dbReference type="EMBL" id="KKK41675.1"/>
    </source>
</evidence>
<name>A0A0F8W0H7_9ZZZZ</name>
<comment type="caution">
    <text evidence="1">The sequence shown here is derived from an EMBL/GenBank/DDBJ whole genome shotgun (WGS) entry which is preliminary data.</text>
</comment>
<sequence>MKEDHEKYKNIVEFTEIGFELFENIHSYTAEIKSLNKIDLEMIQFFSKLDNNQINSIELISNLYFWIEGVSAMTIVPAGKTHIMEAQSISNPLVQGYDGDTSFNNNLPTLETEEAMEEDLSVPNEVENTDIVQPQEGVEQQVSPIDEGKKKTLTNYIYKKLQSYGYPGRRLDEFKTKFVRETLSPDGMKDVQVELPDKKYNEKGLADSIDHEELRDIAQEINKLFGLNFNGADHADGKWTVKFTSQKLTSPEDEQGGFRDGLEEVYGNPARTKEKEPEHAVKAFTLREMIKTQKDGIINKLKNIIGEK</sequence>